<evidence type="ECO:0000313" key="2">
    <source>
        <dbReference type="EMBL" id="OEU18346.1"/>
    </source>
</evidence>
<keyword evidence="3" id="KW-1185">Reference proteome</keyword>
<evidence type="ECO:0000313" key="3">
    <source>
        <dbReference type="Proteomes" id="UP000095751"/>
    </source>
</evidence>
<dbReference type="PANTHER" id="PTHR47821:SF2">
    <property type="entry name" value="PHOSPHOGLYCERATE MUTASE FAMILY PROTEIN"/>
    <property type="match status" value="1"/>
</dbReference>
<dbReference type="PANTHER" id="PTHR47821">
    <property type="entry name" value="PHOSPHOGLYCERATE MUTASE FAMILY PROTEIN"/>
    <property type="match status" value="1"/>
</dbReference>
<dbReference type="CDD" id="cd07067">
    <property type="entry name" value="HP_PGM_like"/>
    <property type="match status" value="1"/>
</dbReference>
<dbReference type="Gene3D" id="3.40.50.1240">
    <property type="entry name" value="Phosphoglycerate mutase-like"/>
    <property type="match status" value="1"/>
</dbReference>
<feature type="region of interest" description="Disordered" evidence="1">
    <location>
        <begin position="117"/>
        <end position="136"/>
    </location>
</feature>
<reference evidence="2 3" key="1">
    <citation type="submission" date="2016-09" db="EMBL/GenBank/DDBJ databases">
        <title>Extensive genetic diversity and differential bi-allelic expression allows diatom success in the polar Southern Ocean.</title>
        <authorList>
            <consortium name="DOE Joint Genome Institute"/>
            <person name="Mock T."/>
            <person name="Otillar R.P."/>
            <person name="Strauss J."/>
            <person name="Dupont C."/>
            <person name="Frickenhaus S."/>
            <person name="Maumus F."/>
            <person name="Mcmullan M."/>
            <person name="Sanges R."/>
            <person name="Schmutz J."/>
            <person name="Toseland A."/>
            <person name="Valas R."/>
            <person name="Veluchamy A."/>
            <person name="Ward B.J."/>
            <person name="Allen A."/>
            <person name="Barry K."/>
            <person name="Falciatore A."/>
            <person name="Ferrante M."/>
            <person name="Fortunato A.E."/>
            <person name="Gloeckner G."/>
            <person name="Gruber A."/>
            <person name="Hipkin R."/>
            <person name="Janech M."/>
            <person name="Kroth P."/>
            <person name="Leese F."/>
            <person name="Lindquist E."/>
            <person name="Lyon B.R."/>
            <person name="Martin J."/>
            <person name="Mayer C."/>
            <person name="Parker M."/>
            <person name="Quesneville H."/>
            <person name="Raymond J."/>
            <person name="Uhlig C."/>
            <person name="Valentin K.U."/>
            <person name="Worden A.Z."/>
            <person name="Armbrust E.V."/>
            <person name="Bowler C."/>
            <person name="Green B."/>
            <person name="Moulton V."/>
            <person name="Van Oosterhout C."/>
            <person name="Grigoriev I."/>
        </authorList>
    </citation>
    <scope>NUCLEOTIDE SEQUENCE [LARGE SCALE GENOMIC DNA]</scope>
    <source>
        <strain evidence="2 3">CCMP1102</strain>
    </source>
</reference>
<dbReference type="KEGG" id="fcy:FRACYDRAFT_182978"/>
<dbReference type="SMART" id="SM00855">
    <property type="entry name" value="PGAM"/>
    <property type="match status" value="1"/>
</dbReference>
<sequence>MIIIRQQQQHKLASSSSSSLSSSFSLRLSSSDSSIPSVNNSSSSTSSSSSFRNHLLLPINSDLATNKDTNNGGQLQLLRNHFYALRHGQSLANVAGLIASNPNIACTNYGLSDVGKKQAKEAETSDDDSSSQSQSPTGIVIVSSDLLRAKETAQIVADTIHSITIDIRLRERGFGDWDGGNDIHYNDVWKEDAIDPYHTKNNVESVWSVIDRATRCVIDWDKNDQKSGKNLGPGGYYWIICVAHGDVLQILQTPFNKNIDPSQHRSIQHLETATLRSLL</sequence>
<gene>
    <name evidence="2" type="ORF">FRACYDRAFT_182978</name>
</gene>
<dbReference type="InterPro" id="IPR013078">
    <property type="entry name" value="His_Pase_superF_clade-1"/>
</dbReference>
<dbReference type="InParanoid" id="A0A1E7FJK3"/>
<name>A0A1E7FJK3_9STRA</name>
<dbReference type="OrthoDB" id="354304at2759"/>
<proteinExistence type="predicted"/>
<accession>A0A1E7FJK3</accession>
<dbReference type="Pfam" id="PF00300">
    <property type="entry name" value="His_Phos_1"/>
    <property type="match status" value="1"/>
</dbReference>
<organism evidence="2 3">
    <name type="scientific">Fragilariopsis cylindrus CCMP1102</name>
    <dbReference type="NCBI Taxonomy" id="635003"/>
    <lineage>
        <taxon>Eukaryota</taxon>
        <taxon>Sar</taxon>
        <taxon>Stramenopiles</taxon>
        <taxon>Ochrophyta</taxon>
        <taxon>Bacillariophyta</taxon>
        <taxon>Bacillariophyceae</taxon>
        <taxon>Bacillariophycidae</taxon>
        <taxon>Bacillariales</taxon>
        <taxon>Bacillariaceae</taxon>
        <taxon>Fragilariopsis</taxon>
    </lineage>
</organism>
<feature type="region of interest" description="Disordered" evidence="1">
    <location>
        <begin position="30"/>
        <end position="50"/>
    </location>
</feature>
<dbReference type="EMBL" id="KV784356">
    <property type="protein sequence ID" value="OEU18346.1"/>
    <property type="molecule type" value="Genomic_DNA"/>
</dbReference>
<dbReference type="InterPro" id="IPR029033">
    <property type="entry name" value="His_PPase_superfam"/>
</dbReference>
<dbReference type="Proteomes" id="UP000095751">
    <property type="component" value="Unassembled WGS sequence"/>
</dbReference>
<protein>
    <submittedName>
        <fullName evidence="2">Phosphoglycerate mutase-like protein</fullName>
    </submittedName>
</protein>
<dbReference type="AlphaFoldDB" id="A0A1E7FJK3"/>
<dbReference type="SUPFAM" id="SSF53254">
    <property type="entry name" value="Phosphoglycerate mutase-like"/>
    <property type="match status" value="1"/>
</dbReference>
<evidence type="ECO:0000256" key="1">
    <source>
        <dbReference type="SAM" id="MobiDB-lite"/>
    </source>
</evidence>